<keyword evidence="5" id="KW-0808">Transferase</keyword>
<evidence type="ECO:0000259" key="9">
    <source>
        <dbReference type="Pfam" id="PF13844"/>
    </source>
</evidence>
<dbReference type="Pfam" id="PF13424">
    <property type="entry name" value="TPR_12"/>
    <property type="match status" value="1"/>
</dbReference>
<comment type="caution">
    <text evidence="10">The sequence shown here is derived from an EMBL/GenBank/DDBJ whole genome shotgun (WGS) entry which is preliminary data.</text>
</comment>
<comment type="pathway">
    <text evidence="1">Protein modification; protein glycosylation.</text>
</comment>
<dbReference type="Gene3D" id="1.25.40.10">
    <property type="entry name" value="Tetratricopeptide repeat domain"/>
    <property type="match status" value="4"/>
</dbReference>
<name>W9V456_9GAMM</name>
<feature type="repeat" description="TPR" evidence="8">
    <location>
        <begin position="216"/>
        <end position="249"/>
    </location>
</feature>
<dbReference type="Proteomes" id="UP000019460">
    <property type="component" value="Unassembled WGS sequence"/>
</dbReference>
<dbReference type="InterPro" id="IPR051939">
    <property type="entry name" value="Glycosyltr_41/O-GlcNAc_trsf"/>
</dbReference>
<feature type="repeat" description="TPR" evidence="8">
    <location>
        <begin position="182"/>
        <end position="215"/>
    </location>
</feature>
<evidence type="ECO:0000256" key="3">
    <source>
        <dbReference type="ARBA" id="ARBA00011970"/>
    </source>
</evidence>
<feature type="repeat" description="TPR" evidence="8">
    <location>
        <begin position="148"/>
        <end position="181"/>
    </location>
</feature>
<reference evidence="10 11" key="1">
    <citation type="submission" date="2012-11" db="EMBL/GenBank/DDBJ databases">
        <title>Genome assembly of Thiorhodococcus sp. AK35.</title>
        <authorList>
            <person name="Nupur N."/>
            <person name="Khatri I."/>
            <person name="Subramanian S."/>
            <person name="Pinnaka A."/>
        </authorList>
    </citation>
    <scope>NUCLEOTIDE SEQUENCE [LARGE SCALE GENOMIC DNA]</scope>
    <source>
        <strain evidence="10 11">AK35</strain>
    </source>
</reference>
<keyword evidence="7 8" id="KW-0802">TPR repeat</keyword>
<feature type="repeat" description="TPR" evidence="8">
    <location>
        <begin position="284"/>
        <end position="317"/>
    </location>
</feature>
<gene>
    <name evidence="10" type="ORF">D779_2969</name>
</gene>
<dbReference type="eggNOG" id="COG0457">
    <property type="taxonomic scope" value="Bacteria"/>
</dbReference>
<dbReference type="Pfam" id="PF13844">
    <property type="entry name" value="Glyco_transf_41"/>
    <property type="match status" value="2"/>
</dbReference>
<feature type="repeat" description="TPR" evidence="8">
    <location>
        <begin position="250"/>
        <end position="283"/>
    </location>
</feature>
<evidence type="ECO:0000256" key="1">
    <source>
        <dbReference type="ARBA" id="ARBA00004922"/>
    </source>
</evidence>
<comment type="similarity">
    <text evidence="2">Belongs to the glycosyltransferase 41 family. O-GlcNAc transferase subfamily.</text>
</comment>
<evidence type="ECO:0000256" key="4">
    <source>
        <dbReference type="ARBA" id="ARBA00022676"/>
    </source>
</evidence>
<dbReference type="UniPathway" id="UPA00378"/>
<dbReference type="SMART" id="SM00028">
    <property type="entry name" value="TPR"/>
    <property type="match status" value="9"/>
</dbReference>
<dbReference type="PANTHER" id="PTHR44835">
    <property type="entry name" value="UDP-N-ACETYLGLUCOSAMINE--PEPTIDE N-ACETYLGLUCOSAMINYLTRANSFERASE SPINDLY-RELATED"/>
    <property type="match status" value="1"/>
</dbReference>
<dbReference type="Gene3D" id="3.40.50.11380">
    <property type="match status" value="1"/>
</dbReference>
<dbReference type="PROSITE" id="PS50293">
    <property type="entry name" value="TPR_REGION"/>
    <property type="match status" value="4"/>
</dbReference>
<evidence type="ECO:0000256" key="8">
    <source>
        <dbReference type="PROSITE-ProRule" id="PRU00339"/>
    </source>
</evidence>
<keyword evidence="4" id="KW-0328">Glycosyltransferase</keyword>
<dbReference type="EMBL" id="AONC01000047">
    <property type="protein sequence ID" value="EXJ14119.1"/>
    <property type="molecule type" value="Genomic_DNA"/>
</dbReference>
<keyword evidence="6" id="KW-0677">Repeat</keyword>
<organism evidence="10 11">
    <name type="scientific">Imhoffiella purpurea</name>
    <dbReference type="NCBI Taxonomy" id="1249627"/>
    <lineage>
        <taxon>Bacteria</taxon>
        <taxon>Pseudomonadati</taxon>
        <taxon>Pseudomonadota</taxon>
        <taxon>Gammaproteobacteria</taxon>
        <taxon>Chromatiales</taxon>
        <taxon>Chromatiaceae</taxon>
        <taxon>Imhoffiella</taxon>
    </lineage>
</organism>
<evidence type="ECO:0000256" key="7">
    <source>
        <dbReference type="ARBA" id="ARBA00022803"/>
    </source>
</evidence>
<feature type="domain" description="O-GlcNAc transferase C-terminal" evidence="9">
    <location>
        <begin position="459"/>
        <end position="609"/>
    </location>
</feature>
<keyword evidence="11" id="KW-1185">Reference proteome</keyword>
<dbReference type="Pfam" id="PF13432">
    <property type="entry name" value="TPR_16"/>
    <property type="match status" value="3"/>
</dbReference>
<dbReference type="GO" id="GO:0097363">
    <property type="term" value="F:protein O-acetylglucosaminyltransferase activity"/>
    <property type="evidence" value="ECO:0007669"/>
    <property type="project" value="UniProtKB-EC"/>
</dbReference>
<proteinExistence type="inferred from homology"/>
<dbReference type="AlphaFoldDB" id="W9V456"/>
<dbReference type="InterPro" id="IPR011990">
    <property type="entry name" value="TPR-like_helical_dom_sf"/>
</dbReference>
<evidence type="ECO:0000256" key="6">
    <source>
        <dbReference type="ARBA" id="ARBA00022737"/>
    </source>
</evidence>
<dbReference type="SUPFAM" id="SSF48452">
    <property type="entry name" value="TPR-like"/>
    <property type="match status" value="2"/>
</dbReference>
<dbReference type="Gene3D" id="3.40.50.2000">
    <property type="entry name" value="Glycogen Phosphorylase B"/>
    <property type="match status" value="1"/>
</dbReference>
<dbReference type="PATRIC" id="fig|1249627.3.peg.3135"/>
<dbReference type="InterPro" id="IPR019734">
    <property type="entry name" value="TPR_rpt"/>
</dbReference>
<accession>W9V456</accession>
<feature type="repeat" description="TPR" evidence="8">
    <location>
        <begin position="386"/>
        <end position="419"/>
    </location>
</feature>
<sequence length="844" mass="93511">MLEVERGRMEEGLGHLRRALESAPETGDYWQSFAEGLLLAGRAQDAASVIEQAMAAGLRTQAAIELQMRIQAQILAGSGQSHERDRILERLAMGRFSEAEDLARQFSAREPGDAFGWKVLGTLLVRSERIDEAISVLQRARTLDPQDGETLNSLARAHQSLGAMAEAVDLYRAALTRQPESAEIWNNLGMALKELGRLDGALVSVDQALKLHPGYVKAHNNRGALLAESGRLDEALECFERALAIDSEHTGSYKGRGAVLLRLGRMDEAILSYLQALTLQPNDVDGLTTLGVALNDMGRFEEASDCFERALAVDPQSVAAYSNRGMSMFRLGHLDLAMAYYDQALAIQPSAIEPLNNRAILLHHLGRMDEALASVDKSLAEKPDFAMALNNRANVLKDLARFDEAIADYRRAIAIKPDFSIAYSNLLFVLNYHPAKSAEDIFSAYQDYDRRYGEPHRGSWRSHRNDPDPQRRLRIGYVSADFRGHSAYYFLKPLFAQHDKSLVELTAYSQVMREDHITAELREHVDHWVSTLGMSDEALAERIRADRIDILVDLAGHTGGNRLGVFARRPAPVSVSWMGYGYTTGLKSIDYFLTDSVMAPAGSEHLFAEAPWRLDAPSIAYRPSDDMGMVGSLPALDRGFITFGTLSRSVRINDRVIRVWSIILNQVGGSRLVIDSKDFVTPSAQAAMAARFAAHGIGPDRLDIGYHSPPWDLLRSMDIALDCFPHNSGTTLIESLYMGVPFVTLADRPSVGRIGSMMLVGAGHGEWIAENENDYVGKAVALANDLERLAEIRATLREELDSGPLRDEVGFARRVEQAYRQMWGRWCTSESDPDADAVDETDRH</sequence>
<evidence type="ECO:0000313" key="10">
    <source>
        <dbReference type="EMBL" id="EXJ14119.1"/>
    </source>
</evidence>
<feature type="repeat" description="TPR" evidence="8">
    <location>
        <begin position="114"/>
        <end position="147"/>
    </location>
</feature>
<dbReference type="EC" id="2.4.1.255" evidence="3"/>
<dbReference type="Pfam" id="PF00515">
    <property type="entry name" value="TPR_1"/>
    <property type="match status" value="1"/>
</dbReference>
<dbReference type="InterPro" id="IPR029489">
    <property type="entry name" value="OGT/SEC/SPY_C"/>
</dbReference>
<dbReference type="eggNOG" id="COG3914">
    <property type="taxonomic scope" value="Bacteria"/>
</dbReference>
<dbReference type="STRING" id="1249627.D779_2969"/>
<feature type="domain" description="O-GlcNAc transferase C-terminal" evidence="9">
    <location>
        <begin position="642"/>
        <end position="804"/>
    </location>
</feature>
<dbReference type="PROSITE" id="PS50005">
    <property type="entry name" value="TPR"/>
    <property type="match status" value="8"/>
</dbReference>
<feature type="repeat" description="TPR" evidence="8">
    <location>
        <begin position="318"/>
        <end position="351"/>
    </location>
</feature>
<dbReference type="PANTHER" id="PTHR44835:SF1">
    <property type="entry name" value="PROTEIN O-GLCNAC TRANSFERASE"/>
    <property type="match status" value="1"/>
</dbReference>
<protein>
    <recommendedName>
        <fullName evidence="3">protein O-GlcNAc transferase</fullName>
        <ecNumber evidence="3">2.4.1.255</ecNumber>
    </recommendedName>
</protein>
<evidence type="ECO:0000313" key="11">
    <source>
        <dbReference type="Proteomes" id="UP000019460"/>
    </source>
</evidence>
<evidence type="ECO:0000256" key="5">
    <source>
        <dbReference type="ARBA" id="ARBA00022679"/>
    </source>
</evidence>
<evidence type="ECO:0000256" key="2">
    <source>
        <dbReference type="ARBA" id="ARBA00005386"/>
    </source>
</evidence>